<proteinExistence type="predicted"/>
<gene>
    <name evidence="1" type="ORF">ETD85_31665</name>
</gene>
<evidence type="ECO:0000313" key="2">
    <source>
        <dbReference type="Proteomes" id="UP000306628"/>
    </source>
</evidence>
<dbReference type="AlphaFoldDB" id="A0A5S4G9G7"/>
<organism evidence="1 2">
    <name type="scientific">Nonomuraea zeae</name>
    <dbReference type="NCBI Taxonomy" id="1642303"/>
    <lineage>
        <taxon>Bacteria</taxon>
        <taxon>Bacillati</taxon>
        <taxon>Actinomycetota</taxon>
        <taxon>Actinomycetes</taxon>
        <taxon>Streptosporangiales</taxon>
        <taxon>Streptosporangiaceae</taxon>
        <taxon>Nonomuraea</taxon>
    </lineage>
</organism>
<name>A0A5S4G9G7_9ACTN</name>
<evidence type="ECO:0000313" key="1">
    <source>
        <dbReference type="EMBL" id="TMR29656.1"/>
    </source>
</evidence>
<dbReference type="OrthoDB" id="3697537at2"/>
<comment type="caution">
    <text evidence="1">The sequence shown here is derived from an EMBL/GenBank/DDBJ whole genome shotgun (WGS) entry which is preliminary data.</text>
</comment>
<dbReference type="Proteomes" id="UP000306628">
    <property type="component" value="Unassembled WGS sequence"/>
</dbReference>
<dbReference type="RefSeq" id="WP_138693473.1">
    <property type="nucleotide sequence ID" value="NZ_JBHSAZ010000043.1"/>
</dbReference>
<reference evidence="1 2" key="1">
    <citation type="submission" date="2019-05" db="EMBL/GenBank/DDBJ databases">
        <title>Draft genome sequence of Nonomuraea zeae DSM 100528.</title>
        <authorList>
            <person name="Saricaoglu S."/>
            <person name="Isik K."/>
        </authorList>
    </citation>
    <scope>NUCLEOTIDE SEQUENCE [LARGE SCALE GENOMIC DNA]</scope>
    <source>
        <strain evidence="1 2">DSM 100528</strain>
    </source>
</reference>
<dbReference type="EMBL" id="VCKX01000115">
    <property type="protein sequence ID" value="TMR29656.1"/>
    <property type="molecule type" value="Genomic_DNA"/>
</dbReference>
<sequence length="41" mass="4741">MKEITGMYEAPPFAEGGDFPELTRLPRNGDRADSTWGYYWD</sequence>
<accession>A0A5S4G9G7</accession>
<keyword evidence="2" id="KW-1185">Reference proteome</keyword>
<protein>
    <submittedName>
        <fullName evidence="1">Putative RiPP</fullName>
    </submittedName>
</protein>